<organism evidence="1 2">
    <name type="scientific">Campylobacter magnus</name>
    <dbReference type="NCBI Taxonomy" id="3026462"/>
    <lineage>
        <taxon>Bacteria</taxon>
        <taxon>Pseudomonadati</taxon>
        <taxon>Campylobacterota</taxon>
        <taxon>Epsilonproteobacteria</taxon>
        <taxon>Campylobacterales</taxon>
        <taxon>Campylobacteraceae</taxon>
        <taxon>Campylobacter</taxon>
    </lineage>
</organism>
<accession>A0ABT8T6C9</accession>
<dbReference type="Proteomes" id="UP001171111">
    <property type="component" value="Unassembled WGS sequence"/>
</dbReference>
<evidence type="ECO:0000313" key="2">
    <source>
        <dbReference type="Proteomes" id="UP001171111"/>
    </source>
</evidence>
<comment type="caution">
    <text evidence="1">The sequence shown here is derived from an EMBL/GenBank/DDBJ whole genome shotgun (WGS) entry which is preliminary data.</text>
</comment>
<protein>
    <submittedName>
        <fullName evidence="1">Uncharacterized protein</fullName>
    </submittedName>
</protein>
<reference evidence="1 2" key="1">
    <citation type="submission" date="2023-06" db="EMBL/GenBank/DDBJ databases">
        <title>Campylobacter magnum sp. nov., isolated from cecal contents of domestic pigs (Sus scrofa domesticus).</title>
        <authorList>
            <person name="Papic B."/>
            <person name="Gruntar I."/>
        </authorList>
    </citation>
    <scope>NUCLEOTIDE SEQUENCE [LARGE SCALE GENOMIC DNA]</scope>
    <source>
        <strain evidence="2">34484-21</strain>
    </source>
</reference>
<name>A0ABT8T6C9_9BACT</name>
<dbReference type="RefSeq" id="WP_302244108.1">
    <property type="nucleotide sequence ID" value="NZ_JAULJQ010000004.1"/>
</dbReference>
<keyword evidence="2" id="KW-1185">Reference proteome</keyword>
<gene>
    <name evidence="1" type="ORF">Q2362_03930</name>
</gene>
<proteinExistence type="predicted"/>
<evidence type="ECO:0000313" key="1">
    <source>
        <dbReference type="EMBL" id="MDO2409249.1"/>
    </source>
</evidence>
<dbReference type="EMBL" id="JAULJQ010000004">
    <property type="protein sequence ID" value="MDO2409249.1"/>
    <property type="molecule type" value="Genomic_DNA"/>
</dbReference>
<sequence>MLKNTLIWLFLLGFSQASELELQKEQIATLTNELARLCPTLQKSIKDRTANFIKFIKDDCAISFGYLLGTKAFGTEQTNCQSQKLKAFESKLKEEINTYKIP</sequence>